<keyword evidence="1" id="KW-0472">Membrane</keyword>
<reference evidence="2" key="1">
    <citation type="submission" date="2022-03" db="EMBL/GenBank/DDBJ databases">
        <title>Aurantimonas Liuensis sp. Nov., isolated from the hadal seawater of the Mariana Trench.</title>
        <authorList>
            <person name="Liu R."/>
        </authorList>
    </citation>
    <scope>NUCLEOTIDE SEQUENCE</scope>
    <source>
        <strain evidence="2">LRZ36</strain>
    </source>
</reference>
<feature type="transmembrane region" description="Helical" evidence="1">
    <location>
        <begin position="12"/>
        <end position="38"/>
    </location>
</feature>
<dbReference type="InterPro" id="IPR021446">
    <property type="entry name" value="DUF3096"/>
</dbReference>
<sequence>MEIITLQPVVALVAGILILIMPRLLSYIVAFYLIFVGLTGMFPDFMTRFGAGS</sequence>
<keyword evidence="3" id="KW-1185">Reference proteome</keyword>
<dbReference type="AlphaFoldDB" id="A0A9X2KGP0"/>
<proteinExistence type="predicted"/>
<dbReference type="RefSeq" id="WP_253965337.1">
    <property type="nucleotide sequence ID" value="NZ_JALHBS010000099.1"/>
</dbReference>
<evidence type="ECO:0000313" key="2">
    <source>
        <dbReference type="EMBL" id="MCP3056530.1"/>
    </source>
</evidence>
<dbReference type="Proteomes" id="UP001155220">
    <property type="component" value="Unassembled WGS sequence"/>
</dbReference>
<dbReference type="Pfam" id="PF11295">
    <property type="entry name" value="DUF3096"/>
    <property type="match status" value="1"/>
</dbReference>
<dbReference type="EMBL" id="JALHBS010000099">
    <property type="protein sequence ID" value="MCP3056530.1"/>
    <property type="molecule type" value="Genomic_DNA"/>
</dbReference>
<evidence type="ECO:0000313" key="3">
    <source>
        <dbReference type="Proteomes" id="UP001155220"/>
    </source>
</evidence>
<evidence type="ECO:0000256" key="1">
    <source>
        <dbReference type="SAM" id="Phobius"/>
    </source>
</evidence>
<protein>
    <submittedName>
        <fullName evidence="2">DUF3096 domain-containing protein</fullName>
    </submittedName>
</protein>
<keyword evidence="1" id="KW-1133">Transmembrane helix</keyword>
<gene>
    <name evidence="2" type="ORF">MJ956_15450</name>
</gene>
<keyword evidence="1" id="KW-0812">Transmembrane</keyword>
<name>A0A9X2KGP0_9HYPH</name>
<accession>A0A9X2KGP0</accession>
<organism evidence="2 3">
    <name type="scientific">Aurantimonas marianensis</name>
    <dbReference type="NCBI Taxonomy" id="2920428"/>
    <lineage>
        <taxon>Bacteria</taxon>
        <taxon>Pseudomonadati</taxon>
        <taxon>Pseudomonadota</taxon>
        <taxon>Alphaproteobacteria</taxon>
        <taxon>Hyphomicrobiales</taxon>
        <taxon>Aurantimonadaceae</taxon>
        <taxon>Aurantimonas</taxon>
    </lineage>
</organism>
<comment type="caution">
    <text evidence="2">The sequence shown here is derived from an EMBL/GenBank/DDBJ whole genome shotgun (WGS) entry which is preliminary data.</text>
</comment>